<comment type="similarity">
    <text evidence="1 7">Belongs to the endoribonuclease YbeY family.</text>
</comment>
<keyword evidence="9" id="KW-1185">Reference proteome</keyword>
<proteinExistence type="inferred from homology"/>
<dbReference type="GO" id="GO:0006364">
    <property type="term" value="P:rRNA processing"/>
    <property type="evidence" value="ECO:0007669"/>
    <property type="project" value="UniProtKB-UniRule"/>
</dbReference>
<dbReference type="GO" id="GO:0004222">
    <property type="term" value="F:metalloendopeptidase activity"/>
    <property type="evidence" value="ECO:0007669"/>
    <property type="project" value="InterPro"/>
</dbReference>
<dbReference type="HAMAP" id="MF_00009">
    <property type="entry name" value="Endoribonucl_YbeY"/>
    <property type="match status" value="1"/>
</dbReference>
<reference evidence="8 9" key="1">
    <citation type="journal article" date="2012" name="J. Bacteriol.">
        <title>Genome Sequence of Nitratireductor pacificus Type Strain pht-3B.</title>
        <authorList>
            <person name="Lai Q."/>
            <person name="Li G."/>
            <person name="Shao Z."/>
        </authorList>
    </citation>
    <scope>NUCLEOTIDE SEQUENCE [LARGE SCALE GENOMIC DNA]</scope>
    <source>
        <strain evidence="9">pht-3B</strain>
    </source>
</reference>
<dbReference type="GO" id="GO:0008270">
    <property type="term" value="F:zinc ion binding"/>
    <property type="evidence" value="ECO:0007669"/>
    <property type="project" value="UniProtKB-UniRule"/>
</dbReference>
<comment type="cofactor">
    <cofactor evidence="7">
        <name>Zn(2+)</name>
        <dbReference type="ChEBI" id="CHEBI:29105"/>
    </cofactor>
    <text evidence="7">Binds 1 zinc ion.</text>
</comment>
<dbReference type="GO" id="GO:0016301">
    <property type="term" value="F:kinase activity"/>
    <property type="evidence" value="ECO:0007669"/>
    <property type="project" value="UniProtKB-KW"/>
</dbReference>
<accession>K2N5D8</accession>
<dbReference type="AlphaFoldDB" id="K2N5D8"/>
<dbReference type="GO" id="GO:0005737">
    <property type="term" value="C:cytoplasm"/>
    <property type="evidence" value="ECO:0007669"/>
    <property type="project" value="UniProtKB-SubCell"/>
</dbReference>
<evidence type="ECO:0000256" key="3">
    <source>
        <dbReference type="ARBA" id="ARBA00022723"/>
    </source>
</evidence>
<comment type="subcellular location">
    <subcellularLocation>
        <location evidence="7">Cytoplasm</location>
    </subcellularLocation>
</comment>
<evidence type="ECO:0000313" key="8">
    <source>
        <dbReference type="EMBL" id="EKF19433.1"/>
    </source>
</evidence>
<keyword evidence="8" id="KW-0418">Kinase</keyword>
<dbReference type="InterPro" id="IPR020549">
    <property type="entry name" value="YbeY_CS"/>
</dbReference>
<dbReference type="PATRIC" id="fig|391937.3.peg.1659"/>
<keyword evidence="8" id="KW-0808">Transferase</keyword>
<sequence>MNAAIDAQDRAAIVLDHTVEAGAWPPEADLLALTRRAIGAAVAVSEADLEDHVAVSLLFTDDDGIREINRAWRGKDKPTNVLSFPAAPPAVAGPDPVPLGDIAIAYSTVVREADDEGKTFEDHLTHLLVHGFLHLLGYDHETEEEADEMEGLERNILESLAIADPYA</sequence>
<keyword evidence="7" id="KW-0963">Cytoplasm</keyword>
<dbReference type="PANTHER" id="PTHR46986:SF1">
    <property type="entry name" value="ENDORIBONUCLEASE YBEY, CHLOROPLASTIC"/>
    <property type="match status" value="1"/>
</dbReference>
<gene>
    <name evidence="7" type="primary">ybeY</name>
    <name evidence="8" type="ORF">NA2_08074</name>
</gene>
<evidence type="ECO:0000256" key="4">
    <source>
        <dbReference type="ARBA" id="ARBA00022759"/>
    </source>
</evidence>
<keyword evidence="7" id="KW-0690">Ribosome biogenesis</keyword>
<dbReference type="RefSeq" id="WP_008596096.1">
    <property type="nucleotide sequence ID" value="NZ_AMRM01000007.1"/>
</dbReference>
<dbReference type="NCBIfam" id="TIGR00043">
    <property type="entry name" value="rRNA maturation RNase YbeY"/>
    <property type="match status" value="1"/>
</dbReference>
<name>K2N5D8_9HYPH</name>
<evidence type="ECO:0000256" key="2">
    <source>
        <dbReference type="ARBA" id="ARBA00022722"/>
    </source>
</evidence>
<dbReference type="PANTHER" id="PTHR46986">
    <property type="entry name" value="ENDORIBONUCLEASE YBEY, CHLOROPLASTIC"/>
    <property type="match status" value="1"/>
</dbReference>
<dbReference type="Proteomes" id="UP000006786">
    <property type="component" value="Unassembled WGS sequence"/>
</dbReference>
<evidence type="ECO:0000256" key="6">
    <source>
        <dbReference type="ARBA" id="ARBA00022833"/>
    </source>
</evidence>
<dbReference type="InterPro" id="IPR023091">
    <property type="entry name" value="MetalPrtase_cat_dom_sf_prd"/>
</dbReference>
<evidence type="ECO:0000256" key="1">
    <source>
        <dbReference type="ARBA" id="ARBA00010875"/>
    </source>
</evidence>
<dbReference type="SUPFAM" id="SSF55486">
    <property type="entry name" value="Metalloproteases ('zincins'), catalytic domain"/>
    <property type="match status" value="1"/>
</dbReference>
<keyword evidence="4 7" id="KW-0255">Endonuclease</keyword>
<evidence type="ECO:0000313" key="9">
    <source>
        <dbReference type="Proteomes" id="UP000006786"/>
    </source>
</evidence>
<dbReference type="EMBL" id="AMRM01000007">
    <property type="protein sequence ID" value="EKF19433.1"/>
    <property type="molecule type" value="Genomic_DNA"/>
</dbReference>
<dbReference type="OrthoDB" id="9807740at2"/>
<organism evidence="8 9">
    <name type="scientific">Nitratireductor pacificus pht-3B</name>
    <dbReference type="NCBI Taxonomy" id="391937"/>
    <lineage>
        <taxon>Bacteria</taxon>
        <taxon>Pseudomonadati</taxon>
        <taxon>Pseudomonadota</taxon>
        <taxon>Alphaproteobacteria</taxon>
        <taxon>Hyphomicrobiales</taxon>
        <taxon>Phyllobacteriaceae</taxon>
        <taxon>Nitratireductor</taxon>
    </lineage>
</organism>
<dbReference type="Gene3D" id="3.40.390.30">
    <property type="entry name" value="Metalloproteases ('zincins'), catalytic domain"/>
    <property type="match status" value="1"/>
</dbReference>
<feature type="binding site" evidence="7">
    <location>
        <position position="134"/>
    </location>
    <ligand>
        <name>Zn(2+)</name>
        <dbReference type="ChEBI" id="CHEBI:29105"/>
        <note>catalytic</note>
    </ligand>
</feature>
<keyword evidence="3 7" id="KW-0479">Metal-binding</keyword>
<comment type="function">
    <text evidence="7">Single strand-specific metallo-endoribonuclease involved in late-stage 70S ribosome quality control and in maturation of the 3' terminus of the 16S rRNA.</text>
</comment>
<dbReference type="EC" id="3.1.-.-" evidence="7"/>
<dbReference type="Pfam" id="PF02130">
    <property type="entry name" value="YbeY"/>
    <property type="match status" value="1"/>
</dbReference>
<dbReference type="GO" id="GO:0004521">
    <property type="term" value="F:RNA endonuclease activity"/>
    <property type="evidence" value="ECO:0007669"/>
    <property type="project" value="UniProtKB-UniRule"/>
</dbReference>
<dbReference type="STRING" id="391937.NA2_08074"/>
<evidence type="ECO:0000256" key="7">
    <source>
        <dbReference type="HAMAP-Rule" id="MF_00009"/>
    </source>
</evidence>
<protein>
    <recommendedName>
        <fullName evidence="7">Endoribonuclease YbeY</fullName>
        <ecNumber evidence="7">3.1.-.-</ecNumber>
    </recommendedName>
</protein>
<keyword evidence="2 7" id="KW-0540">Nuclease</keyword>
<feature type="binding site" evidence="7">
    <location>
        <position position="130"/>
    </location>
    <ligand>
        <name>Zn(2+)</name>
        <dbReference type="ChEBI" id="CHEBI:29105"/>
        <note>catalytic</note>
    </ligand>
</feature>
<dbReference type="PROSITE" id="PS01306">
    <property type="entry name" value="UPF0054"/>
    <property type="match status" value="1"/>
</dbReference>
<keyword evidence="5 7" id="KW-0378">Hydrolase</keyword>
<keyword evidence="6 7" id="KW-0862">Zinc</keyword>
<comment type="caution">
    <text evidence="8">The sequence shown here is derived from an EMBL/GenBank/DDBJ whole genome shotgun (WGS) entry which is preliminary data.</text>
</comment>
<keyword evidence="7" id="KW-0698">rRNA processing</keyword>
<dbReference type="eggNOG" id="COG0319">
    <property type="taxonomic scope" value="Bacteria"/>
</dbReference>
<dbReference type="InterPro" id="IPR002036">
    <property type="entry name" value="YbeY"/>
</dbReference>
<feature type="binding site" evidence="7">
    <location>
        <position position="140"/>
    </location>
    <ligand>
        <name>Zn(2+)</name>
        <dbReference type="ChEBI" id="CHEBI:29105"/>
        <note>catalytic</note>
    </ligand>
</feature>
<evidence type="ECO:0000256" key="5">
    <source>
        <dbReference type="ARBA" id="ARBA00022801"/>
    </source>
</evidence>